<evidence type="ECO:0000256" key="4">
    <source>
        <dbReference type="ARBA" id="ARBA00022989"/>
    </source>
</evidence>
<dbReference type="Proteomes" id="UP000274131">
    <property type="component" value="Unassembled WGS sequence"/>
</dbReference>
<dbReference type="WBParaSite" id="EVEC_0000805301-mRNA-1">
    <property type="protein sequence ID" value="EVEC_0000805301-mRNA-1"/>
    <property type="gene ID" value="EVEC_0000805301"/>
</dbReference>
<dbReference type="EMBL" id="UXUI01008966">
    <property type="protein sequence ID" value="VDD92786.1"/>
    <property type="molecule type" value="Genomic_DNA"/>
</dbReference>
<evidence type="ECO:0000256" key="1">
    <source>
        <dbReference type="ARBA" id="ARBA00004141"/>
    </source>
</evidence>
<comment type="similarity">
    <text evidence="2">Belongs to the TAPT1 family.</text>
</comment>
<feature type="transmembrane region" description="Helical" evidence="7">
    <location>
        <begin position="441"/>
        <end position="460"/>
    </location>
</feature>
<evidence type="ECO:0000256" key="7">
    <source>
        <dbReference type="SAM" id="Phobius"/>
    </source>
</evidence>
<feature type="transmembrane region" description="Helical" evidence="7">
    <location>
        <begin position="370"/>
        <end position="391"/>
    </location>
</feature>
<keyword evidence="3 7" id="KW-0812">Transmembrane</keyword>
<comment type="subcellular location">
    <subcellularLocation>
        <location evidence="1">Membrane</location>
        <topology evidence="1">Multi-pass membrane protein</topology>
    </subcellularLocation>
</comment>
<reference evidence="8 9" key="2">
    <citation type="submission" date="2018-10" db="EMBL/GenBank/DDBJ databases">
        <authorList>
            <consortium name="Pathogen Informatics"/>
        </authorList>
    </citation>
    <scope>NUCLEOTIDE SEQUENCE [LARGE SCALE GENOMIC DNA]</scope>
</reference>
<dbReference type="GO" id="GO:0005789">
    <property type="term" value="C:endoplasmic reticulum membrane"/>
    <property type="evidence" value="ECO:0007669"/>
    <property type="project" value="TreeGrafter"/>
</dbReference>
<keyword evidence="4 7" id="KW-1133">Transmembrane helix</keyword>
<dbReference type="Pfam" id="PF05346">
    <property type="entry name" value="DUF747"/>
    <property type="match status" value="1"/>
</dbReference>
<feature type="transmembrane region" description="Helical" evidence="7">
    <location>
        <begin position="339"/>
        <end position="358"/>
    </location>
</feature>
<organism evidence="10">
    <name type="scientific">Enterobius vermicularis</name>
    <name type="common">Human pinworm</name>
    <dbReference type="NCBI Taxonomy" id="51028"/>
    <lineage>
        <taxon>Eukaryota</taxon>
        <taxon>Metazoa</taxon>
        <taxon>Ecdysozoa</taxon>
        <taxon>Nematoda</taxon>
        <taxon>Chromadorea</taxon>
        <taxon>Rhabditida</taxon>
        <taxon>Spirurina</taxon>
        <taxon>Oxyuridomorpha</taxon>
        <taxon>Oxyuroidea</taxon>
        <taxon>Oxyuridae</taxon>
        <taxon>Enterobius</taxon>
    </lineage>
</organism>
<dbReference type="AlphaFoldDB" id="A0A0N4VBY0"/>
<accession>A0A0N4VBY0</accession>
<feature type="transmembrane region" description="Helical" evidence="7">
    <location>
        <begin position="466"/>
        <end position="491"/>
    </location>
</feature>
<evidence type="ECO:0000256" key="2">
    <source>
        <dbReference type="ARBA" id="ARBA00008803"/>
    </source>
</evidence>
<dbReference type="GO" id="GO:0045724">
    <property type="term" value="P:positive regulation of cilium assembly"/>
    <property type="evidence" value="ECO:0007669"/>
    <property type="project" value="TreeGrafter"/>
</dbReference>
<keyword evidence="9" id="KW-1185">Reference proteome</keyword>
<evidence type="ECO:0000313" key="9">
    <source>
        <dbReference type="Proteomes" id="UP000274131"/>
    </source>
</evidence>
<feature type="transmembrane region" description="Helical" evidence="7">
    <location>
        <begin position="95"/>
        <end position="117"/>
    </location>
</feature>
<feature type="transmembrane region" description="Helical" evidence="7">
    <location>
        <begin position="273"/>
        <end position="295"/>
    </location>
</feature>
<feature type="transmembrane region" description="Helical" evidence="7">
    <location>
        <begin position="193"/>
        <end position="210"/>
    </location>
</feature>
<evidence type="ECO:0000313" key="8">
    <source>
        <dbReference type="EMBL" id="VDD92786.1"/>
    </source>
</evidence>
<reference evidence="10" key="1">
    <citation type="submission" date="2017-02" db="UniProtKB">
        <authorList>
            <consortium name="WormBaseParasite"/>
        </authorList>
    </citation>
    <scope>IDENTIFICATION</scope>
</reference>
<proteinExistence type="inferred from homology"/>
<feature type="region of interest" description="Disordered" evidence="6">
    <location>
        <begin position="575"/>
        <end position="630"/>
    </location>
</feature>
<dbReference type="GO" id="GO:0036064">
    <property type="term" value="C:ciliary basal body"/>
    <property type="evidence" value="ECO:0007669"/>
    <property type="project" value="TreeGrafter"/>
</dbReference>
<dbReference type="OrthoDB" id="29023at2759"/>
<feature type="transmembrane region" description="Helical" evidence="7">
    <location>
        <begin position="161"/>
        <end position="181"/>
    </location>
</feature>
<evidence type="ECO:0000313" key="10">
    <source>
        <dbReference type="WBParaSite" id="EVEC_0000805301-mRNA-1"/>
    </source>
</evidence>
<feature type="compositionally biased region" description="Basic and acidic residues" evidence="6">
    <location>
        <begin position="607"/>
        <end position="618"/>
    </location>
</feature>
<dbReference type="STRING" id="51028.A0A0N4VBY0"/>
<evidence type="ECO:0000256" key="6">
    <source>
        <dbReference type="SAM" id="MobiDB-lite"/>
    </source>
</evidence>
<dbReference type="InterPro" id="IPR008010">
    <property type="entry name" value="Tatp1"/>
</dbReference>
<protein>
    <submittedName>
        <fullName evidence="10">Protein TAPT1 homolog</fullName>
    </submittedName>
</protein>
<dbReference type="PANTHER" id="PTHR13317">
    <property type="entry name" value="TRANSMEMBRANE ANTERIOR POSTERIOR TRANSFORMATION PROTEIN 1 HOMOLOG"/>
    <property type="match status" value="1"/>
</dbReference>
<dbReference type="PANTHER" id="PTHR13317:SF4">
    <property type="entry name" value="TRANSMEMBRANE ANTERIOR POSTERIOR TRANSFORMATION PROTEIN 1 HOMOLOG"/>
    <property type="match status" value="1"/>
</dbReference>
<feature type="region of interest" description="Disordered" evidence="6">
    <location>
        <begin position="20"/>
        <end position="70"/>
    </location>
</feature>
<name>A0A0N4VBY0_ENTVE</name>
<sequence length="653" mass="75071">MTVRFRKATKFVDEVASEFEGPFEPEKNCCLSKTGRQPNVSSEGDVGHSFGPSEEASEEEVDAGHDESDSDAALDRETYHSYSLWNYFWSELTRFFAVFHYSSFKKVLLFVNLLALFRGYSLQNDVSRYTEKRRKVYAFIRIPVELEKFLFYGFMQCVDAFCYLPTFLPLRLCMSILGWILRLRRWTSSDTCDFLKASIIIVASLIMQVIDTSVMYHQVRGQGVIKLYIFYNMLEVADKLFSSFGQDIFDALFWTASERSATLLRTLGHLFPAIVYATFHTVLVLLQTTTLNVAFNSHNQALIAIMMSNNFVELKGSVFKKFGKPNLFQMACSDVRERFHIMIILSMVVVRNMMAVNWKIEHLVEMAPDLVAFNIEFTLVLAMVVIVEFIVDWLKHAFITKFNGIPSEVYKDFTITIAYDVVRNHDETAFSDYSDQVSRRMGFIPIPLTIMVIRVLTQTFDFTTTSAFILLVLSWFLVLSIKMLNGVILLGKACEYVTAYRELQARAEYEIYRNRLLLKKSKSEPNSPRISLVDFTDVWQQSTAHAASKGFTVSDLLSHWDELCKLEETSAPETLAPRRTKSFAMISRPHRDTSLPPSSGTQENDDREERVEHSENKSTQKRRMHSTECESLSDVQAYTLLITSPEDPDRIEA</sequence>
<keyword evidence="5 7" id="KW-0472">Membrane</keyword>
<gene>
    <name evidence="8" type="ORF">EVEC_LOCUS7537</name>
</gene>
<evidence type="ECO:0000256" key="5">
    <source>
        <dbReference type="ARBA" id="ARBA00023136"/>
    </source>
</evidence>
<evidence type="ECO:0000256" key="3">
    <source>
        <dbReference type="ARBA" id="ARBA00022692"/>
    </source>
</evidence>